<dbReference type="Proteomes" id="UP000050741">
    <property type="component" value="Unassembled WGS sequence"/>
</dbReference>
<accession>A0A183CGH6</accession>
<reference evidence="2" key="2">
    <citation type="submission" date="2016-06" db="UniProtKB">
        <authorList>
            <consortium name="WormBaseParasite"/>
        </authorList>
    </citation>
    <scope>IDENTIFICATION</scope>
</reference>
<proteinExistence type="predicted"/>
<keyword evidence="1" id="KW-1185">Reference proteome</keyword>
<reference evidence="1" key="1">
    <citation type="submission" date="2014-05" db="EMBL/GenBank/DDBJ databases">
        <title>The genome and life-stage specific transcriptomes of Globodera pallida elucidate key aspects of plant parasitism by a cyst nematode.</title>
        <authorList>
            <person name="Cotton J.A."/>
            <person name="Lilley C.J."/>
            <person name="Jones L.M."/>
            <person name="Kikuchi T."/>
            <person name="Reid A.J."/>
            <person name="Thorpe P."/>
            <person name="Tsai I.J."/>
            <person name="Beasley H."/>
            <person name="Blok V."/>
            <person name="Cock P.J.A."/>
            <person name="Van den Akker S.E."/>
            <person name="Holroyd N."/>
            <person name="Hunt M."/>
            <person name="Mantelin S."/>
            <person name="Naghra H."/>
            <person name="Pain A."/>
            <person name="Palomares-Rius J.E."/>
            <person name="Zarowiecki M."/>
            <person name="Berriman M."/>
            <person name="Jones J.T."/>
            <person name="Urwin P.E."/>
        </authorList>
    </citation>
    <scope>NUCLEOTIDE SEQUENCE [LARGE SCALE GENOMIC DNA]</scope>
    <source>
        <strain evidence="1">Lindley</strain>
    </source>
</reference>
<protein>
    <submittedName>
        <fullName evidence="2">Uncharacterized protein</fullName>
    </submittedName>
</protein>
<evidence type="ECO:0000313" key="2">
    <source>
        <dbReference type="WBParaSite" id="GPLIN_001198100"/>
    </source>
</evidence>
<sequence length="150" mass="17270">MDNPKEAQKQLKEIFVCVDVLFNVFKFCGPFVLGQKVALLSDRFDRLVDAHFQSIEWSLGRLLIRRAKDGNGAEIVKRFGDDGKRQLPIPQEPLPDNLIGFESLTIRYIDRSVIKFLQRIRPLFDFQGPVLSIHLGINQRKNIHVLLSID</sequence>
<dbReference type="WBParaSite" id="GPLIN_001198100">
    <property type="protein sequence ID" value="GPLIN_001198100"/>
    <property type="gene ID" value="GPLIN_001198100"/>
</dbReference>
<name>A0A183CGH6_GLOPA</name>
<dbReference type="AlphaFoldDB" id="A0A183CGH6"/>
<organism evidence="1 2">
    <name type="scientific">Globodera pallida</name>
    <name type="common">Potato cyst nematode worm</name>
    <name type="synonym">Heterodera pallida</name>
    <dbReference type="NCBI Taxonomy" id="36090"/>
    <lineage>
        <taxon>Eukaryota</taxon>
        <taxon>Metazoa</taxon>
        <taxon>Ecdysozoa</taxon>
        <taxon>Nematoda</taxon>
        <taxon>Chromadorea</taxon>
        <taxon>Rhabditida</taxon>
        <taxon>Tylenchina</taxon>
        <taxon>Tylenchomorpha</taxon>
        <taxon>Tylenchoidea</taxon>
        <taxon>Heteroderidae</taxon>
        <taxon>Heteroderinae</taxon>
        <taxon>Globodera</taxon>
    </lineage>
</organism>
<evidence type="ECO:0000313" key="1">
    <source>
        <dbReference type="Proteomes" id="UP000050741"/>
    </source>
</evidence>